<evidence type="ECO:0000256" key="1">
    <source>
        <dbReference type="SAM" id="MobiDB-lite"/>
    </source>
</evidence>
<feature type="domain" description="PH" evidence="2">
    <location>
        <begin position="45"/>
        <end position="156"/>
    </location>
</feature>
<dbReference type="InterPro" id="IPR011993">
    <property type="entry name" value="PH-like_dom_sf"/>
</dbReference>
<dbReference type="EMBL" id="NCKW01010005">
    <property type="protein sequence ID" value="POM65660.1"/>
    <property type="molecule type" value="Genomic_DNA"/>
</dbReference>
<dbReference type="PANTHER" id="PTHR12092">
    <property type="entry name" value="PLECKSTRIN"/>
    <property type="match status" value="1"/>
</dbReference>
<dbReference type="Pfam" id="PF00169">
    <property type="entry name" value="PH"/>
    <property type="match status" value="1"/>
</dbReference>
<reference evidence="3 4" key="1">
    <citation type="journal article" date="2017" name="Genome Biol. Evol.">
        <title>Phytophthora megakarya and P. palmivora, closely related causal agents of cacao black pod rot, underwent increases in genome sizes and gene numbers by different mechanisms.</title>
        <authorList>
            <person name="Ali S.S."/>
            <person name="Shao J."/>
            <person name="Lary D.J."/>
            <person name="Kronmiller B."/>
            <person name="Shen D."/>
            <person name="Strem M.D."/>
            <person name="Amoako-Attah I."/>
            <person name="Akrofi A.Y."/>
            <person name="Begoude B.A."/>
            <person name="Ten Hoopen G.M."/>
            <person name="Coulibaly K."/>
            <person name="Kebe B.I."/>
            <person name="Melnick R.L."/>
            <person name="Guiltinan M.J."/>
            <person name="Tyler B.M."/>
            <person name="Meinhardt L.W."/>
            <person name="Bailey B.A."/>
        </authorList>
    </citation>
    <scope>NUCLEOTIDE SEQUENCE [LARGE SCALE GENOMIC DNA]</scope>
    <source>
        <strain evidence="4">sbr112.9</strain>
    </source>
</reference>
<proteinExistence type="predicted"/>
<keyword evidence="4" id="KW-1185">Reference proteome</keyword>
<protein>
    <recommendedName>
        <fullName evidence="2">PH domain-containing protein</fullName>
    </recommendedName>
</protein>
<dbReference type="InterPro" id="IPR037370">
    <property type="entry name" value="Pleckstrin"/>
</dbReference>
<comment type="caution">
    <text evidence="3">The sequence shown here is derived from an EMBL/GenBank/DDBJ whole genome shotgun (WGS) entry which is preliminary data.</text>
</comment>
<evidence type="ECO:0000259" key="2">
    <source>
        <dbReference type="PROSITE" id="PS50003"/>
    </source>
</evidence>
<dbReference type="GO" id="GO:0030036">
    <property type="term" value="P:actin cytoskeleton organization"/>
    <property type="evidence" value="ECO:0007669"/>
    <property type="project" value="TreeGrafter"/>
</dbReference>
<accession>A0A2P4XJD0</accession>
<dbReference type="GO" id="GO:0005886">
    <property type="term" value="C:plasma membrane"/>
    <property type="evidence" value="ECO:0007669"/>
    <property type="project" value="TreeGrafter"/>
</dbReference>
<name>A0A2P4XJD0_9STRA</name>
<dbReference type="OrthoDB" id="185175at2759"/>
<sequence length="241" mass="26639">MLSRKGSSRAASQRGSKSGRLARRRGSSAEAALQAETARLGVPNGVLKRGFLVKKGHLMPTRKERYFVLGQHSLSYYKPTKSGDVELKGVLELKASDIIAPLSHSDAWLRIRQNEGPGGKNYKLDLKESSLIDAMITASSLQDRREWIEALRKACRNAKAMAELLSSPMSIDDANTPRVDLRASFQILHEMVLLKKLVDTIKISWGSPSQWTMEQYQELVQAISLAQEKSGSIAETTGNSE</sequence>
<dbReference type="PANTHER" id="PTHR12092:SF16">
    <property type="entry name" value="PH DOMAIN-CONTAINING PROTEIN"/>
    <property type="match status" value="1"/>
</dbReference>
<dbReference type="AlphaFoldDB" id="A0A2P4XJD0"/>
<dbReference type="InterPro" id="IPR001849">
    <property type="entry name" value="PH_domain"/>
</dbReference>
<dbReference type="Proteomes" id="UP000237271">
    <property type="component" value="Unassembled WGS sequence"/>
</dbReference>
<gene>
    <name evidence="3" type="ORF">PHPALM_18593</name>
</gene>
<dbReference type="SMART" id="SM00233">
    <property type="entry name" value="PH"/>
    <property type="match status" value="1"/>
</dbReference>
<evidence type="ECO:0000313" key="4">
    <source>
        <dbReference type="Proteomes" id="UP000237271"/>
    </source>
</evidence>
<dbReference type="SUPFAM" id="SSF50729">
    <property type="entry name" value="PH domain-like"/>
    <property type="match status" value="1"/>
</dbReference>
<evidence type="ECO:0000313" key="3">
    <source>
        <dbReference type="EMBL" id="POM65660.1"/>
    </source>
</evidence>
<organism evidence="3 4">
    <name type="scientific">Phytophthora palmivora</name>
    <dbReference type="NCBI Taxonomy" id="4796"/>
    <lineage>
        <taxon>Eukaryota</taxon>
        <taxon>Sar</taxon>
        <taxon>Stramenopiles</taxon>
        <taxon>Oomycota</taxon>
        <taxon>Peronosporomycetes</taxon>
        <taxon>Peronosporales</taxon>
        <taxon>Peronosporaceae</taxon>
        <taxon>Phytophthora</taxon>
    </lineage>
</organism>
<dbReference type="Gene3D" id="2.30.29.30">
    <property type="entry name" value="Pleckstrin-homology domain (PH domain)/Phosphotyrosine-binding domain (PTB)"/>
    <property type="match status" value="1"/>
</dbReference>
<feature type="region of interest" description="Disordered" evidence="1">
    <location>
        <begin position="1"/>
        <end position="28"/>
    </location>
</feature>
<dbReference type="PROSITE" id="PS50003">
    <property type="entry name" value="PH_DOMAIN"/>
    <property type="match status" value="1"/>
</dbReference>